<dbReference type="STRING" id="1094715.GCA_000236165_00308"/>
<reference evidence="2 3" key="1">
    <citation type="submission" date="2018-06" db="EMBL/GenBank/DDBJ databases">
        <authorList>
            <consortium name="Pathogen Informatics"/>
            <person name="Doyle S."/>
        </authorList>
    </citation>
    <scope>NUCLEOTIDE SEQUENCE [LARGE SCALE GENOMIC DNA]</scope>
    <source>
        <strain evidence="2 3">NCTC11370</strain>
    </source>
</reference>
<dbReference type="AlphaFoldDB" id="A0A377G6G5"/>
<dbReference type="OrthoDB" id="6003210at2"/>
<protein>
    <submittedName>
        <fullName evidence="2">Avirulence protein</fullName>
    </submittedName>
</protein>
<gene>
    <name evidence="2" type="ORF">NCTC11370_00449</name>
</gene>
<feature type="region of interest" description="Disordered" evidence="1">
    <location>
        <begin position="1"/>
        <end position="37"/>
    </location>
</feature>
<proteinExistence type="predicted"/>
<accession>A0A377G6G5</accession>
<name>A0A377G6G5_9GAMM</name>
<evidence type="ECO:0000313" key="2">
    <source>
        <dbReference type="EMBL" id="STO20395.1"/>
    </source>
</evidence>
<dbReference type="GeneID" id="93291351"/>
<dbReference type="InterPro" id="IPR008798">
    <property type="entry name" value="Avirulence_B/C"/>
</dbReference>
<dbReference type="Gene3D" id="1.10.3290.20">
    <property type="match status" value="1"/>
</dbReference>
<dbReference type="EMBL" id="UGGT01000001">
    <property type="protein sequence ID" value="STO20395.1"/>
    <property type="molecule type" value="Genomic_DNA"/>
</dbReference>
<feature type="compositionally biased region" description="Basic and acidic residues" evidence="1">
    <location>
        <begin position="1"/>
        <end position="10"/>
    </location>
</feature>
<evidence type="ECO:0000256" key="1">
    <source>
        <dbReference type="SAM" id="MobiDB-lite"/>
    </source>
</evidence>
<organism evidence="2 3">
    <name type="scientific">Fluoribacter dumoffii</name>
    <dbReference type="NCBI Taxonomy" id="463"/>
    <lineage>
        <taxon>Bacteria</taxon>
        <taxon>Pseudomonadati</taxon>
        <taxon>Pseudomonadota</taxon>
        <taxon>Gammaproteobacteria</taxon>
        <taxon>Legionellales</taxon>
        <taxon>Legionellaceae</taxon>
        <taxon>Fluoribacter</taxon>
    </lineage>
</organism>
<feature type="compositionally biased region" description="Basic and acidic residues" evidence="1">
    <location>
        <begin position="25"/>
        <end position="37"/>
    </location>
</feature>
<keyword evidence="3" id="KW-1185">Reference proteome</keyword>
<dbReference type="Proteomes" id="UP000254554">
    <property type="component" value="Unassembled WGS sequence"/>
</dbReference>
<dbReference type="SUPFAM" id="SSF103383">
    <property type="entry name" value="Antivirulence factor"/>
    <property type="match status" value="1"/>
</dbReference>
<evidence type="ECO:0000313" key="3">
    <source>
        <dbReference type="Proteomes" id="UP000254554"/>
    </source>
</evidence>
<dbReference type="Pfam" id="PF05394">
    <property type="entry name" value="AvrB_AvrC"/>
    <property type="match status" value="1"/>
</dbReference>
<sequence length="375" mass="43073">MKSAPDKPDSEQNEPLNLDSQVHAGGEKKPVPARDSDLIDFSADPEQEWRVFLNGSKTLSDSWGSDQMQYAKLCHAAVEKSLQKMDTERMTARSLYEFLAGERRAIAEELMQPSRKRIGLIRSFDDDRGYTTPIMPQGKYRDFFEQVQERIKSLYTKEPKPEDGYIIEKDTSRGKFKRGDRVFITDGDLVLTGFNYPADVPPAMQPYQPSFTFVHTYAEYIPKIYEKVDKLFASILEHPEPTKENMQKIGEMAWYLAHAMPCQRGSAATTELFARTMMKKIGLPIVPYEHPVPLDFEALIEPDKTKFIERFTNDFYPNLNKYYEASGDKEKSQHVAQSDSFSSYSIFKTFKEDLNKIVKSASEILDNWSSAPKNK</sequence>
<dbReference type="InterPro" id="IPR036231">
    <property type="entry name" value="Avirulence_B/C_sf"/>
</dbReference>
<dbReference type="RefSeq" id="WP_010652606.1">
    <property type="nucleotide sequence ID" value="NZ_JAPHOO010000002.1"/>
</dbReference>